<comment type="catalytic activity">
    <reaction evidence="13">
        <text>succinyl-CoA + glycine + H(+) = 5-aminolevulinate + CO2 + CoA</text>
        <dbReference type="Rhea" id="RHEA:12921"/>
        <dbReference type="ChEBI" id="CHEBI:15378"/>
        <dbReference type="ChEBI" id="CHEBI:16526"/>
        <dbReference type="ChEBI" id="CHEBI:57287"/>
        <dbReference type="ChEBI" id="CHEBI:57292"/>
        <dbReference type="ChEBI" id="CHEBI:57305"/>
        <dbReference type="ChEBI" id="CHEBI:356416"/>
        <dbReference type="EC" id="2.3.1.37"/>
    </reaction>
</comment>
<evidence type="ECO:0000256" key="11">
    <source>
        <dbReference type="ARBA" id="ARBA00031945"/>
    </source>
</evidence>
<protein>
    <recommendedName>
        <fullName evidence="10">5-aminolevulinic acid synthase</fullName>
        <ecNumber evidence="5">2.3.1.37</ecNumber>
        <ecNumber evidence="4">2.3.1.47</ecNumber>
    </recommendedName>
    <alternativeName>
        <fullName evidence="11">Delta-ALA synthase</fullName>
    </alternativeName>
    <alternativeName>
        <fullName evidence="12">Delta-aminolevulinate synthase</fullName>
    </alternativeName>
</protein>
<dbReference type="Gene3D" id="3.40.640.10">
    <property type="entry name" value="Type I PLP-dependent aspartate aminotransferase-like (Major domain)"/>
    <property type="match status" value="1"/>
</dbReference>
<keyword evidence="18" id="KW-1185">Reference proteome</keyword>
<dbReference type="InterPro" id="IPR050087">
    <property type="entry name" value="AON_synthase_class-II"/>
</dbReference>
<accession>A0ABT0ZFU5</accession>
<dbReference type="PROSITE" id="PS00599">
    <property type="entry name" value="AA_TRANSFER_CLASS_2"/>
    <property type="match status" value="1"/>
</dbReference>
<keyword evidence="6 17" id="KW-0808">Transferase</keyword>
<sequence>MNPYLELFSQHMAEFEAAGSKRDFLEIERVAGRFPAARSHRDGEAAEISVWCSNDYLGMGQHPSVLAAMKRSIDEYGAGSGGSRNIGGTNRYHVLLERELADLHGKEEALLFSSGYAANDGSLSVLAGHIPDCLAFSDASNHASIIDGLRRSGAEKRIFRHNDADHLEELLAAADPDRPKLVVLESVHSMVGDVAPLARIADVARRYGAMTFLDEVHAVGMYGPQGAGIAADLGLADEFTVIMGTLAKGFGSVGGYIAGPATLIEAVRSFSRSFIFTTALPPAVAAGGLAAVRHLRDSETERNRLRANAELMHRLLKERGLPVLSDESHIVSVLVGDESLCRKASDLLLTRHGSYVQAINAPSVRAGEEILRIAPGAVHHPDDVREFVDALDECARQLDVPRVPAGAVPA</sequence>
<keyword evidence="8" id="KW-0350">Heme biosynthesis</keyword>
<dbReference type="RefSeq" id="WP_252425748.1">
    <property type="nucleotide sequence ID" value="NZ_JAMWMR010000013.1"/>
</dbReference>
<evidence type="ECO:0000256" key="2">
    <source>
        <dbReference type="ARBA" id="ARBA00005029"/>
    </source>
</evidence>
<evidence type="ECO:0000256" key="4">
    <source>
        <dbReference type="ARBA" id="ARBA00013187"/>
    </source>
</evidence>
<evidence type="ECO:0000256" key="8">
    <source>
        <dbReference type="ARBA" id="ARBA00023133"/>
    </source>
</evidence>
<evidence type="ECO:0000256" key="9">
    <source>
        <dbReference type="ARBA" id="ARBA00023315"/>
    </source>
</evidence>
<evidence type="ECO:0000313" key="17">
    <source>
        <dbReference type="EMBL" id="MCN9242441.1"/>
    </source>
</evidence>
<evidence type="ECO:0000256" key="12">
    <source>
        <dbReference type="ARBA" id="ARBA00032773"/>
    </source>
</evidence>
<evidence type="ECO:0000256" key="15">
    <source>
        <dbReference type="RuleBase" id="RU003693"/>
    </source>
</evidence>
<evidence type="ECO:0000256" key="7">
    <source>
        <dbReference type="ARBA" id="ARBA00022898"/>
    </source>
</evidence>
<evidence type="ECO:0000313" key="18">
    <source>
        <dbReference type="Proteomes" id="UP001523219"/>
    </source>
</evidence>
<dbReference type="Gene3D" id="3.90.1150.10">
    <property type="entry name" value="Aspartate Aminotransferase, domain 1"/>
    <property type="match status" value="1"/>
</dbReference>
<dbReference type="CDD" id="cd06454">
    <property type="entry name" value="KBL_like"/>
    <property type="match status" value="1"/>
</dbReference>
<keyword evidence="9 17" id="KW-0012">Acyltransferase</keyword>
<comment type="similarity">
    <text evidence="3 15">Belongs to the class-II pyridoxal-phosphate-dependent aminotransferase family.</text>
</comment>
<comment type="catalytic activity">
    <reaction evidence="14">
        <text>6-carboxyhexanoyl-[ACP] + L-alanine + H(+) = (8S)-8-amino-7-oxononanoate + holo-[ACP] + CO2</text>
        <dbReference type="Rhea" id="RHEA:42288"/>
        <dbReference type="Rhea" id="RHEA-COMP:9685"/>
        <dbReference type="Rhea" id="RHEA-COMP:9955"/>
        <dbReference type="ChEBI" id="CHEBI:15378"/>
        <dbReference type="ChEBI" id="CHEBI:16526"/>
        <dbReference type="ChEBI" id="CHEBI:57972"/>
        <dbReference type="ChEBI" id="CHEBI:64479"/>
        <dbReference type="ChEBI" id="CHEBI:78846"/>
        <dbReference type="ChEBI" id="CHEBI:149468"/>
        <dbReference type="EC" id="2.3.1.47"/>
    </reaction>
</comment>
<dbReference type="SUPFAM" id="SSF53383">
    <property type="entry name" value="PLP-dependent transferases"/>
    <property type="match status" value="1"/>
</dbReference>
<dbReference type="EC" id="2.3.1.37" evidence="5"/>
<dbReference type="InterPro" id="IPR010961">
    <property type="entry name" value="4pyrrol_synth_NH2levulA_synth"/>
</dbReference>
<dbReference type="InterPro" id="IPR015421">
    <property type="entry name" value="PyrdxlP-dep_Trfase_major"/>
</dbReference>
<organism evidence="17 18">
    <name type="scientific">Streptomyces macrolidinus</name>
    <dbReference type="NCBI Taxonomy" id="2952607"/>
    <lineage>
        <taxon>Bacteria</taxon>
        <taxon>Bacillati</taxon>
        <taxon>Actinomycetota</taxon>
        <taxon>Actinomycetes</taxon>
        <taxon>Kitasatosporales</taxon>
        <taxon>Streptomycetaceae</taxon>
        <taxon>Streptomyces</taxon>
    </lineage>
</organism>
<name>A0ABT0ZFU5_9ACTN</name>
<evidence type="ECO:0000256" key="1">
    <source>
        <dbReference type="ARBA" id="ARBA00001933"/>
    </source>
</evidence>
<dbReference type="Pfam" id="PF00155">
    <property type="entry name" value="Aminotran_1_2"/>
    <property type="match status" value="1"/>
</dbReference>
<evidence type="ECO:0000256" key="14">
    <source>
        <dbReference type="ARBA" id="ARBA00047715"/>
    </source>
</evidence>
<evidence type="ECO:0000256" key="3">
    <source>
        <dbReference type="ARBA" id="ARBA00008392"/>
    </source>
</evidence>
<dbReference type="InterPro" id="IPR001917">
    <property type="entry name" value="Aminotrans_II_pyridoxalP_BS"/>
</dbReference>
<dbReference type="EC" id="2.3.1.47" evidence="4"/>
<comment type="caution">
    <text evidence="17">The sequence shown here is derived from an EMBL/GenBank/DDBJ whole genome shotgun (WGS) entry which is preliminary data.</text>
</comment>
<comment type="pathway">
    <text evidence="2">Porphyrin-containing compound metabolism; protoporphyrin-IX biosynthesis; 5-aminolevulinate from glycine: step 1/1.</text>
</comment>
<evidence type="ECO:0000256" key="5">
    <source>
        <dbReference type="ARBA" id="ARBA00013257"/>
    </source>
</evidence>
<dbReference type="GO" id="GO:0003870">
    <property type="term" value="F:5-aminolevulinate synthase activity"/>
    <property type="evidence" value="ECO:0007669"/>
    <property type="project" value="UniProtKB-EC"/>
</dbReference>
<evidence type="ECO:0000259" key="16">
    <source>
        <dbReference type="Pfam" id="PF00155"/>
    </source>
</evidence>
<dbReference type="InterPro" id="IPR015424">
    <property type="entry name" value="PyrdxlP-dep_Trfase"/>
</dbReference>
<reference evidence="17 18" key="1">
    <citation type="submission" date="2022-05" db="EMBL/GenBank/DDBJ databases">
        <title>Streptomyces sp. nov. RY43-2 isolated from soil of a peat swamp forest.</title>
        <authorList>
            <person name="Kanchanasin P."/>
            <person name="Tanasupawat S."/>
            <person name="Phongsopitanun W."/>
        </authorList>
    </citation>
    <scope>NUCLEOTIDE SEQUENCE [LARGE SCALE GENOMIC DNA]</scope>
    <source>
        <strain evidence="17 18">RY43-2</strain>
    </source>
</reference>
<proteinExistence type="inferred from homology"/>
<evidence type="ECO:0000256" key="6">
    <source>
        <dbReference type="ARBA" id="ARBA00022679"/>
    </source>
</evidence>
<gene>
    <name evidence="17" type="primary">hemA</name>
    <name evidence="17" type="ORF">NGF19_16840</name>
</gene>
<dbReference type="InterPro" id="IPR004839">
    <property type="entry name" value="Aminotransferase_I/II_large"/>
</dbReference>
<dbReference type="Proteomes" id="UP001523219">
    <property type="component" value="Unassembled WGS sequence"/>
</dbReference>
<comment type="cofactor">
    <cofactor evidence="1 15">
        <name>pyridoxal 5'-phosphate</name>
        <dbReference type="ChEBI" id="CHEBI:597326"/>
    </cofactor>
</comment>
<dbReference type="PANTHER" id="PTHR13693">
    <property type="entry name" value="CLASS II AMINOTRANSFERASE/8-AMINO-7-OXONONANOATE SYNTHASE"/>
    <property type="match status" value="1"/>
</dbReference>
<dbReference type="EMBL" id="JAMWMR010000013">
    <property type="protein sequence ID" value="MCN9242441.1"/>
    <property type="molecule type" value="Genomic_DNA"/>
</dbReference>
<dbReference type="InterPro" id="IPR015422">
    <property type="entry name" value="PyrdxlP-dep_Trfase_small"/>
</dbReference>
<keyword evidence="7 15" id="KW-0663">Pyridoxal phosphate</keyword>
<evidence type="ECO:0000256" key="13">
    <source>
        <dbReference type="ARBA" id="ARBA00047654"/>
    </source>
</evidence>
<evidence type="ECO:0000256" key="10">
    <source>
        <dbReference type="ARBA" id="ARBA00031691"/>
    </source>
</evidence>
<dbReference type="NCBIfam" id="TIGR01821">
    <property type="entry name" value="5aminolev_synth"/>
    <property type="match status" value="1"/>
</dbReference>
<dbReference type="PANTHER" id="PTHR13693:SF102">
    <property type="entry name" value="2-AMINO-3-KETOBUTYRATE COENZYME A LIGASE, MITOCHONDRIAL"/>
    <property type="match status" value="1"/>
</dbReference>
<feature type="domain" description="Aminotransferase class I/classII large" evidence="16">
    <location>
        <begin position="50"/>
        <end position="391"/>
    </location>
</feature>